<accession>M9W977</accession>
<proteinExistence type="predicted"/>
<organism evidence="2">
    <name type="scientific">Diurodrilus subterraneus</name>
    <dbReference type="NCBI Taxonomy" id="1318637"/>
    <lineage>
        <taxon>Eukaryota</taxon>
        <taxon>Metazoa</taxon>
        <taxon>Spiralia</taxon>
        <taxon>Lophotrochozoa</taxon>
        <taxon>Annelida</taxon>
        <taxon>Polychaeta</taxon>
        <taxon>Errantia</taxon>
        <taxon>Eunicida</taxon>
        <taxon>Diurodrilidae</taxon>
        <taxon>Diurodrilus</taxon>
    </lineage>
</organism>
<sequence length="156" mass="17448">MSLLPFIYISVSASFMLSAPLISSPMTLSLLILSLAMGLVLISSSIMSVWGPLIIFLIYAGVMMVMFSYFAVTTPNQIHLPHFMYLICSFSPLVLLFMMDMNMTLPFSTHQTLAVYPLTSYLNISLYLYLALILLLAMIGVVKILTPPFSNFRPFL</sequence>
<evidence type="ECO:0000313" key="2">
    <source>
        <dbReference type="EMBL" id="AGJ89727.1"/>
    </source>
</evidence>
<feature type="transmembrane region" description="Helical" evidence="1">
    <location>
        <begin position="53"/>
        <end position="72"/>
    </location>
</feature>
<keyword evidence="2" id="KW-0496">Mitochondrion</keyword>
<protein>
    <submittedName>
        <fullName evidence="2">NADH dehydrogenase subunit 6</fullName>
    </submittedName>
</protein>
<keyword evidence="1" id="KW-0812">Transmembrane</keyword>
<evidence type="ECO:0000256" key="1">
    <source>
        <dbReference type="SAM" id="Phobius"/>
    </source>
</evidence>
<feature type="transmembrane region" description="Helical" evidence="1">
    <location>
        <begin position="124"/>
        <end position="146"/>
    </location>
</feature>
<name>M9W977_9ANNE</name>
<feature type="transmembrane region" description="Helical" evidence="1">
    <location>
        <begin position="30"/>
        <end position="47"/>
    </location>
</feature>
<dbReference type="EMBL" id="KC790350">
    <property type="protein sequence ID" value="AGJ89727.1"/>
    <property type="molecule type" value="Genomic_DNA"/>
</dbReference>
<dbReference type="AlphaFoldDB" id="M9W977"/>
<keyword evidence="1" id="KW-0472">Membrane</keyword>
<feature type="transmembrane region" description="Helical" evidence="1">
    <location>
        <begin position="84"/>
        <end position="104"/>
    </location>
</feature>
<keyword evidence="1" id="KW-1133">Transmembrane helix</keyword>
<gene>
    <name evidence="2" type="primary">nad6</name>
</gene>
<reference evidence="2" key="1">
    <citation type="journal article" date="2013" name="Mol. Phylogenet. Evol.">
        <title>Mitochondrial genomes to the rescue - Diurodrilidae in the myzostomid trap.</title>
        <authorList>
            <person name="Golombek A."/>
            <person name="Tobergte S."/>
            <person name="Nesnidal M.P."/>
            <person name="Purschke G."/>
            <person name="Struck T.H."/>
        </authorList>
    </citation>
    <scope>NUCLEOTIDE SEQUENCE</scope>
</reference>
<geneLocation type="mitochondrion" evidence="2"/>